<dbReference type="CDD" id="cd11304">
    <property type="entry name" value="Cadherin_repeat"/>
    <property type="match status" value="2"/>
</dbReference>
<comment type="subcellular location">
    <subcellularLocation>
        <location evidence="1">Membrane</location>
        <topology evidence="1">Single-pass membrane protein</topology>
    </subcellularLocation>
</comment>
<dbReference type="SMART" id="SM00112">
    <property type="entry name" value="CA"/>
    <property type="match status" value="2"/>
</dbReference>
<dbReference type="AlphaFoldDB" id="A0A7R9FDZ7"/>
<dbReference type="PROSITE" id="PS50268">
    <property type="entry name" value="CADHERIN_2"/>
    <property type="match status" value="2"/>
</dbReference>
<keyword evidence="5" id="KW-1133">Transmembrane helix</keyword>
<dbReference type="InterPro" id="IPR050174">
    <property type="entry name" value="Protocadherin/Cadherin-CA"/>
</dbReference>
<keyword evidence="2" id="KW-0812">Transmembrane</keyword>
<evidence type="ECO:0000256" key="3">
    <source>
        <dbReference type="ARBA" id="ARBA00022737"/>
    </source>
</evidence>
<protein>
    <recommendedName>
        <fullName evidence="9">Cadherin domain-containing protein</fullName>
    </recommendedName>
</protein>
<dbReference type="PRINTS" id="PR00205">
    <property type="entry name" value="CADHERIN"/>
</dbReference>
<dbReference type="GO" id="GO:0007156">
    <property type="term" value="P:homophilic cell adhesion via plasma membrane adhesion molecules"/>
    <property type="evidence" value="ECO:0007669"/>
    <property type="project" value="InterPro"/>
</dbReference>
<keyword evidence="6" id="KW-0472">Membrane</keyword>
<dbReference type="GO" id="GO:0005509">
    <property type="term" value="F:calcium ion binding"/>
    <property type="evidence" value="ECO:0007669"/>
    <property type="project" value="UniProtKB-UniRule"/>
</dbReference>
<gene>
    <name evidence="10" type="ORF">TTEB3V08_LOCUS2</name>
</gene>
<evidence type="ECO:0000256" key="1">
    <source>
        <dbReference type="ARBA" id="ARBA00004167"/>
    </source>
</evidence>
<dbReference type="InterPro" id="IPR002126">
    <property type="entry name" value="Cadherin-like_dom"/>
</dbReference>
<name>A0A7R9FDZ7_9NEOP</name>
<dbReference type="InterPro" id="IPR020894">
    <property type="entry name" value="Cadherin_CS"/>
</dbReference>
<dbReference type="PANTHER" id="PTHR24028:SF328">
    <property type="entry name" value="CADHERIN-3"/>
    <property type="match status" value="1"/>
</dbReference>
<keyword evidence="3" id="KW-0677">Repeat</keyword>
<evidence type="ECO:0000256" key="7">
    <source>
        <dbReference type="ARBA" id="ARBA00023180"/>
    </source>
</evidence>
<evidence type="ECO:0000256" key="5">
    <source>
        <dbReference type="ARBA" id="ARBA00022989"/>
    </source>
</evidence>
<dbReference type="SUPFAM" id="SSF49313">
    <property type="entry name" value="Cadherin-like"/>
    <property type="match status" value="2"/>
</dbReference>
<evidence type="ECO:0000256" key="2">
    <source>
        <dbReference type="ARBA" id="ARBA00022692"/>
    </source>
</evidence>
<dbReference type="InterPro" id="IPR015919">
    <property type="entry name" value="Cadherin-like_sf"/>
</dbReference>
<dbReference type="GO" id="GO:0005886">
    <property type="term" value="C:plasma membrane"/>
    <property type="evidence" value="ECO:0007669"/>
    <property type="project" value="InterPro"/>
</dbReference>
<evidence type="ECO:0000256" key="6">
    <source>
        <dbReference type="ARBA" id="ARBA00023136"/>
    </source>
</evidence>
<evidence type="ECO:0000256" key="4">
    <source>
        <dbReference type="ARBA" id="ARBA00022837"/>
    </source>
</evidence>
<evidence type="ECO:0000259" key="9">
    <source>
        <dbReference type="PROSITE" id="PS50268"/>
    </source>
</evidence>
<sequence length="362" mass="40105">MLVSATDPDCGVNAMVNYTLGESFAKSRHFEVRSGTGEVCISGELDFETREVYEFPVIATDRGKPKQVNATILTQEMHNVHFLPTSESNMRLRLRVLLQTILRVRVQHATALACAIVDRKCHECESNMRLRVLLLDRQYHEYESNMRLSLRVLLGTEHDGDGGLSTTAMVKIQLTDVNDNPPVFYPRQYNVSLREGTAVPSAAVVAVAASDPDSGRYGTLSYRIVAGNEAGMFRIERSSGEIFVSKPAQLSTSQYVEEVTSLCVFCVLRSRSTYHLNVSVTDGGGLRAPQDAEVFLSVVDPSQTSPVFERTRYSFSVREDVNKGTGIGAVRATVTDSGKCSPRSSYHLQRQPQRVSISFCFD</sequence>
<dbReference type="Gene3D" id="2.60.40.60">
    <property type="entry name" value="Cadherins"/>
    <property type="match status" value="4"/>
</dbReference>
<keyword evidence="4 8" id="KW-0106">Calcium</keyword>
<dbReference type="Pfam" id="PF00028">
    <property type="entry name" value="Cadherin"/>
    <property type="match status" value="2"/>
</dbReference>
<dbReference type="PANTHER" id="PTHR24028">
    <property type="entry name" value="CADHERIN-87A"/>
    <property type="match status" value="1"/>
</dbReference>
<reference evidence="10" key="1">
    <citation type="submission" date="2020-11" db="EMBL/GenBank/DDBJ databases">
        <authorList>
            <person name="Tran Van P."/>
        </authorList>
    </citation>
    <scope>NUCLEOTIDE SEQUENCE</scope>
</reference>
<feature type="domain" description="Cadherin" evidence="9">
    <location>
        <begin position="3"/>
        <end position="184"/>
    </location>
</feature>
<dbReference type="EMBL" id="OE000001">
    <property type="protein sequence ID" value="CAD7451800.1"/>
    <property type="molecule type" value="Genomic_DNA"/>
</dbReference>
<evidence type="ECO:0000256" key="8">
    <source>
        <dbReference type="PROSITE-ProRule" id="PRU00043"/>
    </source>
</evidence>
<dbReference type="PROSITE" id="PS00232">
    <property type="entry name" value="CADHERIN_1"/>
    <property type="match status" value="1"/>
</dbReference>
<keyword evidence="7" id="KW-0325">Glycoprotein</keyword>
<proteinExistence type="predicted"/>
<accession>A0A7R9FDZ7</accession>
<organism evidence="10">
    <name type="scientific">Timema tahoe</name>
    <dbReference type="NCBI Taxonomy" id="61484"/>
    <lineage>
        <taxon>Eukaryota</taxon>
        <taxon>Metazoa</taxon>
        <taxon>Ecdysozoa</taxon>
        <taxon>Arthropoda</taxon>
        <taxon>Hexapoda</taxon>
        <taxon>Insecta</taxon>
        <taxon>Pterygota</taxon>
        <taxon>Neoptera</taxon>
        <taxon>Polyneoptera</taxon>
        <taxon>Phasmatodea</taxon>
        <taxon>Timematodea</taxon>
        <taxon>Timematoidea</taxon>
        <taxon>Timematidae</taxon>
        <taxon>Timema</taxon>
    </lineage>
</organism>
<evidence type="ECO:0000313" key="10">
    <source>
        <dbReference type="EMBL" id="CAD7451800.1"/>
    </source>
</evidence>
<feature type="domain" description="Cadherin" evidence="9">
    <location>
        <begin position="185"/>
        <end position="308"/>
    </location>
</feature>